<dbReference type="PANTHER" id="PTHR13493">
    <property type="entry name" value="ZINC FINGER CCHC DOMAIN-CONTAINING"/>
    <property type="match status" value="1"/>
</dbReference>
<dbReference type="OrthoDB" id="431817at2759"/>
<proteinExistence type="predicted"/>
<sequence length="180" mass="19907">MAPMSPAERVRKCKVSITTQPSANMDVSDSMGVEVVLPEEGRVAPCCPHDRCDLSILIPLKVSAVRLLAREAENQSKRPALSQKETCSRLRKFSSLRLDEKKFCQDCQTLLLPAEHAAHAAHRTTDVSSAQLARPSVLLRPLDNKKTHAQYLFTDRSANFLLDTLAALGFRKVLCVGTPR</sequence>
<reference evidence="1 2" key="1">
    <citation type="submission" date="2019-03" db="EMBL/GenBank/DDBJ databases">
        <title>First draft genome of Liparis tanakae, snailfish: a comprehensive survey of snailfish specific genes.</title>
        <authorList>
            <person name="Kim W."/>
            <person name="Song I."/>
            <person name="Jeong J.-H."/>
            <person name="Kim D."/>
            <person name="Kim S."/>
            <person name="Ryu S."/>
            <person name="Song J.Y."/>
            <person name="Lee S.K."/>
        </authorList>
    </citation>
    <scope>NUCLEOTIDE SEQUENCE [LARGE SCALE GENOMIC DNA]</scope>
    <source>
        <tissue evidence="1">Muscle</tissue>
    </source>
</reference>
<dbReference type="GO" id="GO:0005737">
    <property type="term" value="C:cytoplasm"/>
    <property type="evidence" value="ECO:0007669"/>
    <property type="project" value="TreeGrafter"/>
</dbReference>
<protein>
    <submittedName>
        <fullName evidence="1">Zinc finger CCHC domain-containing protein 4</fullName>
    </submittedName>
</protein>
<name>A0A4Z2FXZ3_9TELE</name>
<dbReference type="InterPro" id="IPR039846">
    <property type="entry name" value="ZCCHC4"/>
</dbReference>
<accession>A0A4Z2FXZ3</accession>
<dbReference type="AlphaFoldDB" id="A0A4Z2FXZ3"/>
<keyword evidence="2" id="KW-1185">Reference proteome</keyword>
<evidence type="ECO:0000313" key="1">
    <source>
        <dbReference type="EMBL" id="TNN45202.1"/>
    </source>
</evidence>
<dbReference type="GO" id="GO:0005730">
    <property type="term" value="C:nucleolus"/>
    <property type="evidence" value="ECO:0007669"/>
    <property type="project" value="TreeGrafter"/>
</dbReference>
<gene>
    <name evidence="1" type="primary">ZCCHC4</name>
    <name evidence="1" type="ORF">EYF80_044612</name>
</gene>
<organism evidence="1 2">
    <name type="scientific">Liparis tanakae</name>
    <name type="common">Tanaka's snailfish</name>
    <dbReference type="NCBI Taxonomy" id="230148"/>
    <lineage>
        <taxon>Eukaryota</taxon>
        <taxon>Metazoa</taxon>
        <taxon>Chordata</taxon>
        <taxon>Craniata</taxon>
        <taxon>Vertebrata</taxon>
        <taxon>Euteleostomi</taxon>
        <taxon>Actinopterygii</taxon>
        <taxon>Neopterygii</taxon>
        <taxon>Teleostei</taxon>
        <taxon>Neoteleostei</taxon>
        <taxon>Acanthomorphata</taxon>
        <taxon>Eupercaria</taxon>
        <taxon>Perciformes</taxon>
        <taxon>Cottioidei</taxon>
        <taxon>Cottales</taxon>
        <taxon>Liparidae</taxon>
        <taxon>Liparis</taxon>
    </lineage>
</organism>
<dbReference type="GO" id="GO:0008988">
    <property type="term" value="F:rRNA (adenine-N6-)-methyltransferase activity"/>
    <property type="evidence" value="ECO:0007669"/>
    <property type="project" value="InterPro"/>
</dbReference>
<dbReference type="PANTHER" id="PTHR13493:SF3">
    <property type="entry name" value="RRNA N6-ADENOSINE-METHYLTRANSFERASE ZCCHC4"/>
    <property type="match status" value="1"/>
</dbReference>
<evidence type="ECO:0000313" key="2">
    <source>
        <dbReference type="Proteomes" id="UP000314294"/>
    </source>
</evidence>
<dbReference type="Proteomes" id="UP000314294">
    <property type="component" value="Unassembled WGS sequence"/>
</dbReference>
<comment type="caution">
    <text evidence="1">The sequence shown here is derived from an EMBL/GenBank/DDBJ whole genome shotgun (WGS) entry which is preliminary data.</text>
</comment>
<dbReference type="EMBL" id="SRLO01000861">
    <property type="protein sequence ID" value="TNN45202.1"/>
    <property type="molecule type" value="Genomic_DNA"/>
</dbReference>